<feature type="compositionally biased region" description="Basic and acidic residues" evidence="1">
    <location>
        <begin position="1"/>
        <end position="12"/>
    </location>
</feature>
<dbReference type="PANTHER" id="PTHR36836:SF1">
    <property type="entry name" value="COLANIC ACID BIOSYNTHESIS PROTEIN WCAK"/>
    <property type="match status" value="1"/>
</dbReference>
<accession>A0A644VPE0</accession>
<dbReference type="Pfam" id="PF04230">
    <property type="entry name" value="PS_pyruv_trans"/>
    <property type="match status" value="1"/>
</dbReference>
<sequence length="380" mass="42172">MDRRPRGYDGNRDSQVPHSAPVGEVREDGDGVNRRYRAVLCGYYGFGNLGDELLASALVEAFEKIGVPRDELAILSASPADTERSLSLRAVNRWKTTEVFRLLRESDTLLLGGGGLFQDVTSVRSSAYYWGMIRLASLAGALPWAVGQSVGPFRTLSGMFFARNALGKCALRSVRDERSGALLNSWGQKSSRSPDPVFLLGRHSSCRERRDGHFLVNIRPWGGSLPLRTVTKAARLAAEKKLPVIGVGLSREDVVLMERLAGSRIFRPRRIILLSAANWSTESEQLFCNAAGAVSMRYHFALLALLSGVPLTLSAYDPKVEEFAAEWKLPVWKGDGRLPHPALSPEQEKTVYRADLFLEEFSRMWNEARRLAHRKGTGRS</sequence>
<evidence type="ECO:0000259" key="2">
    <source>
        <dbReference type="Pfam" id="PF04230"/>
    </source>
</evidence>
<dbReference type="InterPro" id="IPR007345">
    <property type="entry name" value="Polysacch_pyruvyl_Trfase"/>
</dbReference>
<name>A0A644VPE0_9ZZZZ</name>
<evidence type="ECO:0000256" key="1">
    <source>
        <dbReference type="SAM" id="MobiDB-lite"/>
    </source>
</evidence>
<dbReference type="PANTHER" id="PTHR36836">
    <property type="entry name" value="COLANIC ACID BIOSYNTHESIS PROTEIN WCAK"/>
    <property type="match status" value="1"/>
</dbReference>
<feature type="domain" description="Polysaccharide pyruvyl transferase" evidence="2">
    <location>
        <begin position="48"/>
        <end position="317"/>
    </location>
</feature>
<dbReference type="EMBL" id="VSSQ01000386">
    <property type="protein sequence ID" value="MPL93248.1"/>
    <property type="molecule type" value="Genomic_DNA"/>
</dbReference>
<evidence type="ECO:0000313" key="3">
    <source>
        <dbReference type="EMBL" id="MPL93248.1"/>
    </source>
</evidence>
<proteinExistence type="predicted"/>
<comment type="caution">
    <text evidence="3">The sequence shown here is derived from an EMBL/GenBank/DDBJ whole genome shotgun (WGS) entry which is preliminary data.</text>
</comment>
<gene>
    <name evidence="3" type="ORF">SDC9_39374</name>
</gene>
<dbReference type="AlphaFoldDB" id="A0A644VPE0"/>
<reference evidence="3" key="1">
    <citation type="submission" date="2019-08" db="EMBL/GenBank/DDBJ databases">
        <authorList>
            <person name="Kucharzyk K."/>
            <person name="Murdoch R.W."/>
            <person name="Higgins S."/>
            <person name="Loffler F."/>
        </authorList>
    </citation>
    <scope>NUCLEOTIDE SEQUENCE</scope>
</reference>
<protein>
    <recommendedName>
        <fullName evidence="2">Polysaccharide pyruvyl transferase domain-containing protein</fullName>
    </recommendedName>
</protein>
<organism evidence="3">
    <name type="scientific">bioreactor metagenome</name>
    <dbReference type="NCBI Taxonomy" id="1076179"/>
    <lineage>
        <taxon>unclassified sequences</taxon>
        <taxon>metagenomes</taxon>
        <taxon>ecological metagenomes</taxon>
    </lineage>
</organism>
<feature type="region of interest" description="Disordered" evidence="1">
    <location>
        <begin position="1"/>
        <end position="27"/>
    </location>
</feature>